<dbReference type="KEGG" id="bhu:bhn_II089"/>
<evidence type="ECO:0000313" key="3">
    <source>
        <dbReference type="Proteomes" id="UP000179284"/>
    </source>
</evidence>
<sequence>MKVIGRKPEIKEIERCMRSQKSELLCVYGRRRVGKTYIVEQTIGNQFTFRATGLEKGNTRAQLKAFKERLVAHGDTINTIPKNWFEAFARLEKVLNNNTTAESVFNKKIIFFDEFPWFATPKSDFLLAFEEFWNRCGTQKNDILFIICGSATSWIMKNVIVNTGNLYQRVTSQLFIKPFTLYETELYLNDNEFDWSREQIIECQMIFGGLPYFLSMLNGNESFRQNADRLLFGQRAILRNETSKLLESTLKSNPIYGMLLKELSGHIYGMRRTDCKEKIAAANGTFNRAVDDLKECGYIIDFQREYEKGNPAYLQLIDPFILFHYHFIEKKNVTSYDKFTSNAGAYNNWRGHAFEILCLLHIEQIKKALGISGVETKEFTWNTREAQIDLVIERADRITNLCEIKYTDSPYIVSAGYEKELINKKEVFKTKTKTKNATKITLISAQGTSGTAHMEHISEVLTLDDLFLPI</sequence>
<feature type="domain" description="ATPase" evidence="1">
    <location>
        <begin position="6"/>
        <end position="217"/>
    </location>
</feature>
<name>A0A1D9P5M9_9FIRM</name>
<dbReference type="Pfam" id="PF01637">
    <property type="entry name" value="ATPase_2"/>
    <property type="match status" value="1"/>
</dbReference>
<dbReference type="PANTHER" id="PTHR34704">
    <property type="entry name" value="ATPASE"/>
    <property type="match status" value="1"/>
</dbReference>
<dbReference type="SUPFAM" id="SSF52540">
    <property type="entry name" value="P-loop containing nucleoside triphosphate hydrolases"/>
    <property type="match status" value="1"/>
</dbReference>
<dbReference type="GO" id="GO:0005524">
    <property type="term" value="F:ATP binding"/>
    <property type="evidence" value="ECO:0007669"/>
    <property type="project" value="InterPro"/>
</dbReference>
<dbReference type="OrthoDB" id="9813134at2"/>
<geneLocation type="plasmid" evidence="3">
    <name>pnp144</name>
</geneLocation>
<organism evidence="2 3">
    <name type="scientific">Butyrivibrio hungatei</name>
    <dbReference type="NCBI Taxonomy" id="185008"/>
    <lineage>
        <taxon>Bacteria</taxon>
        <taxon>Bacillati</taxon>
        <taxon>Bacillota</taxon>
        <taxon>Clostridia</taxon>
        <taxon>Lachnospirales</taxon>
        <taxon>Lachnospiraceae</taxon>
        <taxon>Butyrivibrio</taxon>
    </lineage>
</organism>
<accession>A0A1D9P5M9</accession>
<dbReference type="AlphaFoldDB" id="A0A1D9P5M9"/>
<dbReference type="Gene3D" id="3.40.50.300">
    <property type="entry name" value="P-loop containing nucleotide triphosphate hydrolases"/>
    <property type="match status" value="1"/>
</dbReference>
<dbReference type="EMBL" id="CP017832">
    <property type="protein sequence ID" value="AOZ97888.1"/>
    <property type="molecule type" value="Genomic_DNA"/>
</dbReference>
<dbReference type="RefSeq" id="WP_071177647.1">
    <property type="nucleotide sequence ID" value="NZ_CP017832.1"/>
</dbReference>
<keyword evidence="3" id="KW-1185">Reference proteome</keyword>
<keyword evidence="2" id="KW-0614">Plasmid</keyword>
<proteinExistence type="predicted"/>
<evidence type="ECO:0000259" key="1">
    <source>
        <dbReference type="Pfam" id="PF01637"/>
    </source>
</evidence>
<dbReference type="InterPro" id="IPR011579">
    <property type="entry name" value="ATPase_dom"/>
</dbReference>
<reference evidence="3" key="1">
    <citation type="submission" date="2016-10" db="EMBL/GenBank/DDBJ databases">
        <title>The complete genome sequence of the rumen bacterium Butyrivibrio hungatei MB2003.</title>
        <authorList>
            <person name="Palevich N."/>
            <person name="Kelly W.J."/>
            <person name="Leahy S.C."/>
            <person name="Altermann E."/>
            <person name="Rakonjac J."/>
            <person name="Attwood G.T."/>
        </authorList>
    </citation>
    <scope>NUCLEOTIDE SEQUENCE [LARGE SCALE GENOMIC DNA]</scope>
    <source>
        <strain evidence="3">MB2003</strain>
        <plasmid evidence="3">Plasmid pnp144</plasmid>
    </source>
</reference>
<dbReference type="InterPro" id="IPR027417">
    <property type="entry name" value="P-loop_NTPase"/>
</dbReference>
<gene>
    <name evidence="2" type="ORF">bhn_II089</name>
</gene>
<protein>
    <submittedName>
        <fullName evidence="2">Archaeal ATPase family protein</fullName>
    </submittedName>
</protein>
<dbReference type="Proteomes" id="UP000179284">
    <property type="component" value="Plasmid pNP144"/>
</dbReference>
<evidence type="ECO:0000313" key="2">
    <source>
        <dbReference type="EMBL" id="AOZ97888.1"/>
    </source>
</evidence>
<dbReference type="PANTHER" id="PTHR34704:SF1">
    <property type="entry name" value="ATPASE"/>
    <property type="match status" value="1"/>
</dbReference>